<reference evidence="2 3" key="1">
    <citation type="submission" date="2015-12" db="EMBL/GenBank/DDBJ databases">
        <authorList>
            <person name="Bansal K."/>
            <person name="Midha S."/>
            <person name="Patil P.B."/>
        </authorList>
    </citation>
    <scope>NUCLEOTIDE SEQUENCE [LARGE SCALE GENOMIC DNA]</scope>
    <source>
        <strain evidence="2 3">LMG558</strain>
    </source>
</reference>
<feature type="compositionally biased region" description="Basic and acidic residues" evidence="1">
    <location>
        <begin position="14"/>
        <end position="32"/>
    </location>
</feature>
<keyword evidence="3" id="KW-1185">Reference proteome</keyword>
<gene>
    <name evidence="2" type="ORF">Xcaj_15975</name>
</gene>
<evidence type="ECO:0000313" key="3">
    <source>
        <dbReference type="Proteomes" id="UP000191089"/>
    </source>
</evidence>
<proteinExistence type="predicted"/>
<name>A0ABX3M7F9_9XANT</name>
<organism evidence="2 3">
    <name type="scientific">Xanthomonas axonopodis pv. cajani</name>
    <dbReference type="NCBI Taxonomy" id="487827"/>
    <lineage>
        <taxon>Bacteria</taxon>
        <taxon>Pseudomonadati</taxon>
        <taxon>Pseudomonadota</taxon>
        <taxon>Gammaproteobacteria</taxon>
        <taxon>Lysobacterales</taxon>
        <taxon>Lysobacteraceae</taxon>
        <taxon>Xanthomonas</taxon>
    </lineage>
</organism>
<comment type="caution">
    <text evidence="2">The sequence shown here is derived from an EMBL/GenBank/DDBJ whole genome shotgun (WGS) entry which is preliminary data.</text>
</comment>
<evidence type="ECO:0000256" key="1">
    <source>
        <dbReference type="SAM" id="MobiDB-lite"/>
    </source>
</evidence>
<evidence type="ECO:0000313" key="2">
    <source>
        <dbReference type="EMBL" id="OOX10458.1"/>
    </source>
</evidence>
<dbReference type="EMBL" id="LOKQ01000281">
    <property type="protein sequence ID" value="OOX10458.1"/>
    <property type="molecule type" value="Genomic_DNA"/>
</dbReference>
<dbReference type="Proteomes" id="UP000191089">
    <property type="component" value="Unassembled WGS sequence"/>
</dbReference>
<sequence length="186" mass="20172">MAKKGSEDVSSPAETKKQLKKQIDTKQLEKELAAPSPGRLTGATTTVGRVTQALEAGVDVTNSVVELKNTVMNLYSAFEGAAEFCDRHRTLELLVVNGTQQRLIWEESFFDSVTTFAGPTPMNIMPIAEQSLTGASLWAVANSKKSILTGVSGAGKWRIGRRHTRFEAIPNTAADQASRSTRLLHV</sequence>
<dbReference type="RefSeq" id="WP_039418237.1">
    <property type="nucleotide sequence ID" value="NZ_LOKQ01000281.1"/>
</dbReference>
<feature type="region of interest" description="Disordered" evidence="1">
    <location>
        <begin position="1"/>
        <end position="44"/>
    </location>
</feature>
<protein>
    <submittedName>
        <fullName evidence="2">Uncharacterized protein</fullName>
    </submittedName>
</protein>
<accession>A0ABX3M7F9</accession>